<dbReference type="EMBL" id="JAUUTY010000007">
    <property type="protein sequence ID" value="KAK1606123.1"/>
    <property type="molecule type" value="Genomic_DNA"/>
</dbReference>
<keyword evidence="3" id="KW-0862">Zinc</keyword>
<keyword evidence="7" id="KW-1133">Transmembrane helix</keyword>
<organism evidence="9 10">
    <name type="scientific">Lolium multiflorum</name>
    <name type="common">Italian ryegrass</name>
    <name type="synonym">Lolium perenne subsp. multiflorum</name>
    <dbReference type="NCBI Taxonomy" id="4521"/>
    <lineage>
        <taxon>Eukaryota</taxon>
        <taxon>Viridiplantae</taxon>
        <taxon>Streptophyta</taxon>
        <taxon>Embryophyta</taxon>
        <taxon>Tracheophyta</taxon>
        <taxon>Spermatophyta</taxon>
        <taxon>Magnoliopsida</taxon>
        <taxon>Liliopsida</taxon>
        <taxon>Poales</taxon>
        <taxon>Poaceae</taxon>
        <taxon>BOP clade</taxon>
        <taxon>Pooideae</taxon>
        <taxon>Poodae</taxon>
        <taxon>Poeae</taxon>
        <taxon>Poeae Chloroplast Group 2 (Poeae type)</taxon>
        <taxon>Loliodinae</taxon>
        <taxon>Loliinae</taxon>
        <taxon>Lolium</taxon>
    </lineage>
</organism>
<dbReference type="InterPro" id="IPR007527">
    <property type="entry name" value="Znf_SWIM"/>
</dbReference>
<accession>A0AAD8VIM0</accession>
<reference evidence="9" key="1">
    <citation type="submission" date="2023-07" db="EMBL/GenBank/DDBJ databases">
        <title>A chromosome-level genome assembly of Lolium multiflorum.</title>
        <authorList>
            <person name="Chen Y."/>
            <person name="Copetti D."/>
            <person name="Kolliker R."/>
            <person name="Studer B."/>
        </authorList>
    </citation>
    <scope>NUCLEOTIDE SEQUENCE</scope>
    <source>
        <strain evidence="9">02402/16</strain>
        <tissue evidence="9">Leaf</tissue>
    </source>
</reference>
<evidence type="ECO:0000259" key="8">
    <source>
        <dbReference type="PROSITE" id="PS50966"/>
    </source>
</evidence>
<protein>
    <recommendedName>
        <fullName evidence="8">SWIM-type domain-containing protein</fullName>
    </recommendedName>
</protein>
<feature type="transmembrane region" description="Helical" evidence="7">
    <location>
        <begin position="150"/>
        <end position="172"/>
    </location>
</feature>
<feature type="domain" description="SWIM-type" evidence="8">
    <location>
        <begin position="44"/>
        <end position="76"/>
    </location>
</feature>
<comment type="caution">
    <text evidence="9">The sequence shown here is derived from an EMBL/GenBank/DDBJ whole genome shotgun (WGS) entry which is preliminary data.</text>
</comment>
<keyword evidence="2 4" id="KW-0863">Zinc-finger</keyword>
<name>A0AAD8VIM0_LOLMU</name>
<keyword evidence="10" id="KW-1185">Reference proteome</keyword>
<keyword evidence="1" id="KW-0479">Metal-binding</keyword>
<sequence length="230" mass="26813">MPAHPCAIFLLKSTTRKNIDFAVNYGASPTTEQLFKVEGFPGEYEVNIQKLECTCRAWQLSGIPCRHACAVFRHERIKPESIVHKCYSIDAFKAAYGQVIMLCSDPKVWPKMNGPAMRPPKFDKQVGRPSKKRRRSALEEEDGTRLSRHALLAIVVYAILLITTKGSVLDVANMQQLKRNMQQLKRNMQQQLKRLKRNMQQQLKTLKRNMKHHLKRNMHHQLKRILYQYM</sequence>
<dbReference type="PANTHER" id="PTHR31973">
    <property type="entry name" value="POLYPROTEIN, PUTATIVE-RELATED"/>
    <property type="match status" value="1"/>
</dbReference>
<dbReference type="AlphaFoldDB" id="A0AAD8VIM0"/>
<evidence type="ECO:0000313" key="9">
    <source>
        <dbReference type="EMBL" id="KAK1606123.1"/>
    </source>
</evidence>
<dbReference type="GO" id="GO:0008270">
    <property type="term" value="F:zinc ion binding"/>
    <property type="evidence" value="ECO:0007669"/>
    <property type="project" value="UniProtKB-KW"/>
</dbReference>
<dbReference type="SMART" id="SM00575">
    <property type="entry name" value="ZnF_PMZ"/>
    <property type="match status" value="1"/>
</dbReference>
<dbReference type="PANTHER" id="PTHR31973:SF187">
    <property type="entry name" value="MUTATOR TRANSPOSASE MUDRA PROTEIN"/>
    <property type="match status" value="1"/>
</dbReference>
<evidence type="ECO:0000256" key="6">
    <source>
        <dbReference type="SAM" id="MobiDB-lite"/>
    </source>
</evidence>
<evidence type="ECO:0000256" key="5">
    <source>
        <dbReference type="SAM" id="Coils"/>
    </source>
</evidence>
<evidence type="ECO:0000256" key="2">
    <source>
        <dbReference type="ARBA" id="ARBA00022771"/>
    </source>
</evidence>
<evidence type="ECO:0000256" key="7">
    <source>
        <dbReference type="SAM" id="Phobius"/>
    </source>
</evidence>
<dbReference type="Proteomes" id="UP001231189">
    <property type="component" value="Unassembled WGS sequence"/>
</dbReference>
<evidence type="ECO:0000256" key="3">
    <source>
        <dbReference type="ARBA" id="ARBA00022833"/>
    </source>
</evidence>
<keyword evidence="7" id="KW-0812">Transmembrane</keyword>
<evidence type="ECO:0000256" key="4">
    <source>
        <dbReference type="PROSITE-ProRule" id="PRU00325"/>
    </source>
</evidence>
<dbReference type="PROSITE" id="PS50966">
    <property type="entry name" value="ZF_SWIM"/>
    <property type="match status" value="1"/>
</dbReference>
<proteinExistence type="predicted"/>
<evidence type="ECO:0000313" key="10">
    <source>
        <dbReference type="Proteomes" id="UP001231189"/>
    </source>
</evidence>
<dbReference type="Pfam" id="PF04434">
    <property type="entry name" value="SWIM"/>
    <property type="match status" value="1"/>
</dbReference>
<gene>
    <name evidence="9" type="ORF">QYE76_029796</name>
</gene>
<keyword evidence="5" id="KW-0175">Coiled coil</keyword>
<keyword evidence="7" id="KW-0472">Membrane</keyword>
<evidence type="ECO:0000256" key="1">
    <source>
        <dbReference type="ARBA" id="ARBA00022723"/>
    </source>
</evidence>
<feature type="region of interest" description="Disordered" evidence="6">
    <location>
        <begin position="113"/>
        <end position="141"/>
    </location>
</feature>
<dbReference type="InterPro" id="IPR006564">
    <property type="entry name" value="Znf_PMZ"/>
</dbReference>
<feature type="coiled-coil region" evidence="5">
    <location>
        <begin position="171"/>
        <end position="216"/>
    </location>
</feature>